<feature type="transmembrane region" description="Helical" evidence="6">
    <location>
        <begin position="324"/>
        <end position="343"/>
    </location>
</feature>
<dbReference type="EMBL" id="UYSG01000699">
    <property type="protein sequence ID" value="VDL21041.1"/>
    <property type="molecule type" value="Genomic_DNA"/>
</dbReference>
<evidence type="ECO:0000256" key="5">
    <source>
        <dbReference type="ARBA" id="ARBA00023136"/>
    </source>
</evidence>
<comment type="similarity">
    <text evidence="2">Belongs to the TMEM144 family.</text>
</comment>
<evidence type="ECO:0000256" key="3">
    <source>
        <dbReference type="ARBA" id="ARBA00022692"/>
    </source>
</evidence>
<sequence length="377" mass="40710">MTNITGFNETTDNFNSGSDNFYDNLNTPAAGWIAIVICSICFGTNLIPVKKFKMGDGMAFQWLMCTGILFVGVVVQLVIGTVYRIPEFHPLAMLGGALWATGNSMTVVIIEAIGLALGILIWSIANMLMGFFSSRHGFGILIPKEPKNSTLNYIGVAIAVVSISLYAFIKPNTTEEKPQTTEEEDVEEGDKEVQAAEKSKCACISIGQLPDAQQGLKVCVYIASGFFLAIIAGFFYGTNFMPVIYIQQQEGNSQAGLDYVFAHFLGIWLASSIIFVIYSLFKKNSPWLPSNQAILPSLLSGVLWAIAQSSWFVANAALGEPVTFPVVTTCPAVIATLVSVIVFKEITGKKNYLILSGAICVTFVGIIINALSMVDGL</sequence>
<feature type="transmembrane region" description="Helical" evidence="6">
    <location>
        <begin position="29"/>
        <end position="47"/>
    </location>
</feature>
<dbReference type="AlphaFoldDB" id="A0A0R3SDD8"/>
<dbReference type="PANTHER" id="PTHR16119:SF17">
    <property type="entry name" value="TRANSMEMBRANE PROTEIN 144"/>
    <property type="match status" value="1"/>
</dbReference>
<dbReference type="InterPro" id="IPR010651">
    <property type="entry name" value="Sugar_transport"/>
</dbReference>
<feature type="transmembrane region" description="Helical" evidence="6">
    <location>
        <begin position="59"/>
        <end position="79"/>
    </location>
</feature>
<accession>A0A0R3SDD8</accession>
<dbReference type="PANTHER" id="PTHR16119">
    <property type="entry name" value="TRANSMEMBRANE PROTEIN 144"/>
    <property type="match status" value="1"/>
</dbReference>
<dbReference type="OrthoDB" id="426527at2759"/>
<feature type="transmembrane region" description="Helical" evidence="6">
    <location>
        <begin position="259"/>
        <end position="281"/>
    </location>
</feature>
<protein>
    <submittedName>
        <fullName evidence="9">Transmembrane protein 144</fullName>
    </submittedName>
</protein>
<feature type="transmembrane region" description="Helical" evidence="6">
    <location>
        <begin position="352"/>
        <end position="374"/>
    </location>
</feature>
<dbReference type="GO" id="GO:0016020">
    <property type="term" value="C:membrane"/>
    <property type="evidence" value="ECO:0007669"/>
    <property type="project" value="UniProtKB-SubCell"/>
</dbReference>
<evidence type="ECO:0000313" key="8">
    <source>
        <dbReference type="Proteomes" id="UP000274504"/>
    </source>
</evidence>
<reference evidence="7 8" key="2">
    <citation type="submission" date="2018-11" db="EMBL/GenBank/DDBJ databases">
        <authorList>
            <consortium name="Pathogen Informatics"/>
        </authorList>
    </citation>
    <scope>NUCLEOTIDE SEQUENCE [LARGE SCALE GENOMIC DNA]</scope>
</reference>
<keyword evidence="4 6" id="KW-1133">Transmembrane helix</keyword>
<evidence type="ECO:0000256" key="2">
    <source>
        <dbReference type="ARBA" id="ARBA00005731"/>
    </source>
</evidence>
<feature type="transmembrane region" description="Helical" evidence="6">
    <location>
        <begin position="218"/>
        <end position="239"/>
    </location>
</feature>
<evidence type="ECO:0000313" key="9">
    <source>
        <dbReference type="WBParaSite" id="HDID_0000269201-mRNA-1"/>
    </source>
</evidence>
<evidence type="ECO:0000313" key="7">
    <source>
        <dbReference type="EMBL" id="VDL21041.1"/>
    </source>
</evidence>
<dbReference type="Pfam" id="PF07857">
    <property type="entry name" value="TMEM144"/>
    <property type="match status" value="1"/>
</dbReference>
<dbReference type="WBParaSite" id="HDID_0000269201-mRNA-1">
    <property type="protein sequence ID" value="HDID_0000269201-mRNA-1"/>
    <property type="gene ID" value="HDID_0000269201"/>
</dbReference>
<organism evidence="9">
    <name type="scientific">Hymenolepis diminuta</name>
    <name type="common">Rat tapeworm</name>
    <dbReference type="NCBI Taxonomy" id="6216"/>
    <lineage>
        <taxon>Eukaryota</taxon>
        <taxon>Metazoa</taxon>
        <taxon>Spiralia</taxon>
        <taxon>Lophotrochozoa</taxon>
        <taxon>Platyhelminthes</taxon>
        <taxon>Cestoda</taxon>
        <taxon>Eucestoda</taxon>
        <taxon>Cyclophyllidea</taxon>
        <taxon>Hymenolepididae</taxon>
        <taxon>Hymenolepis</taxon>
    </lineage>
</organism>
<dbReference type="Proteomes" id="UP000274504">
    <property type="component" value="Unassembled WGS sequence"/>
</dbReference>
<proteinExistence type="inferred from homology"/>
<keyword evidence="3 6" id="KW-0812">Transmembrane</keyword>
<name>A0A0R3SDD8_HYMDI</name>
<dbReference type="GO" id="GO:0015144">
    <property type="term" value="F:carbohydrate transmembrane transporter activity"/>
    <property type="evidence" value="ECO:0007669"/>
    <property type="project" value="InterPro"/>
</dbReference>
<evidence type="ECO:0000256" key="6">
    <source>
        <dbReference type="SAM" id="Phobius"/>
    </source>
</evidence>
<evidence type="ECO:0000256" key="4">
    <source>
        <dbReference type="ARBA" id="ARBA00022989"/>
    </source>
</evidence>
<evidence type="ECO:0000256" key="1">
    <source>
        <dbReference type="ARBA" id="ARBA00004141"/>
    </source>
</evidence>
<feature type="transmembrane region" description="Helical" evidence="6">
    <location>
        <begin position="293"/>
        <end position="312"/>
    </location>
</feature>
<gene>
    <name evidence="7" type="ORF">HDID_LOCUS2690</name>
</gene>
<keyword evidence="5 6" id="KW-0472">Membrane</keyword>
<dbReference type="InterPro" id="IPR012435">
    <property type="entry name" value="TMEM144"/>
</dbReference>
<reference evidence="9" key="1">
    <citation type="submission" date="2017-02" db="UniProtKB">
        <authorList>
            <consortium name="WormBaseParasite"/>
        </authorList>
    </citation>
    <scope>IDENTIFICATION</scope>
</reference>
<comment type="subcellular location">
    <subcellularLocation>
        <location evidence="1">Membrane</location>
        <topology evidence="1">Multi-pass membrane protein</topology>
    </subcellularLocation>
</comment>